<proteinExistence type="predicted"/>
<reference evidence="2" key="1">
    <citation type="submission" date="2017-09" db="EMBL/GenBank/DDBJ databases">
        <title>Depth-based differentiation of microbial function through sediment-hosted aquifers and enrichment of novel symbionts in the deep terrestrial subsurface.</title>
        <authorList>
            <person name="Probst A.J."/>
            <person name="Ladd B."/>
            <person name="Jarett J.K."/>
            <person name="Geller-Mcgrath D.E."/>
            <person name="Sieber C.M.K."/>
            <person name="Emerson J.B."/>
            <person name="Anantharaman K."/>
            <person name="Thomas B.C."/>
            <person name="Malmstrom R."/>
            <person name="Stieglmeier M."/>
            <person name="Klingl A."/>
            <person name="Woyke T."/>
            <person name="Ryan C.M."/>
            <person name="Banfield J.F."/>
        </authorList>
    </citation>
    <scope>NUCLEOTIDE SEQUENCE [LARGE SCALE GENOMIC DNA]</scope>
</reference>
<comment type="caution">
    <text evidence="1">The sequence shown here is derived from an EMBL/GenBank/DDBJ whole genome shotgun (WGS) entry which is preliminary data.</text>
</comment>
<dbReference type="EMBL" id="PEZV01000038">
    <property type="protein sequence ID" value="PIT97084.1"/>
    <property type="molecule type" value="Genomic_DNA"/>
</dbReference>
<dbReference type="Proteomes" id="UP000228596">
    <property type="component" value="Unassembled WGS sequence"/>
</dbReference>
<gene>
    <name evidence="1" type="ORF">COT77_03410</name>
</gene>
<sequence>MRKPESKRWRPERGRMYREKDSGTYVCFMDWHMVNGSPHAIVFFYTNDKGEIERRMGEIKGDRFDQHYRPAQPHEIVKLAKELGSASYQQMDRAKSYLFQIALSGEREVSERKQGVRTVLHRMQQGDSGT</sequence>
<protein>
    <submittedName>
        <fullName evidence="1">Uncharacterized protein</fullName>
    </submittedName>
</protein>
<accession>A0A2M6WWA1</accession>
<evidence type="ECO:0000313" key="1">
    <source>
        <dbReference type="EMBL" id="PIT97084.1"/>
    </source>
</evidence>
<name>A0A2M6WWA1_9BACT</name>
<dbReference type="AlphaFoldDB" id="A0A2M6WWA1"/>
<evidence type="ECO:0000313" key="2">
    <source>
        <dbReference type="Proteomes" id="UP000228596"/>
    </source>
</evidence>
<organism evidence="1 2">
    <name type="scientific">Candidatus Berkelbacteria bacterium CG10_big_fil_rev_8_21_14_0_10_41_12</name>
    <dbReference type="NCBI Taxonomy" id="1974513"/>
    <lineage>
        <taxon>Bacteria</taxon>
        <taxon>Candidatus Berkelbacteria</taxon>
    </lineage>
</organism>